<comment type="caution">
    <text evidence="2">The sequence shown here is derived from an EMBL/GenBank/DDBJ whole genome shotgun (WGS) entry which is preliminary data.</text>
</comment>
<keyword evidence="3" id="KW-1185">Reference proteome</keyword>
<dbReference type="RefSeq" id="WP_067985409.1">
    <property type="nucleotide sequence ID" value="NZ_VMSD01000005.1"/>
</dbReference>
<evidence type="ECO:0000313" key="3">
    <source>
        <dbReference type="Proteomes" id="UP000798951"/>
    </source>
</evidence>
<accession>A0ABQ6YL97</accession>
<dbReference type="EMBL" id="VMSD01000005">
    <property type="protein sequence ID" value="KAF0846553.1"/>
    <property type="molecule type" value="Genomic_DNA"/>
</dbReference>
<evidence type="ECO:0000256" key="1">
    <source>
        <dbReference type="SAM" id="SignalP"/>
    </source>
</evidence>
<dbReference type="Proteomes" id="UP000798951">
    <property type="component" value="Unassembled WGS sequence"/>
</dbReference>
<protein>
    <submittedName>
        <fullName evidence="2">Uncharacterized protein</fullName>
    </submittedName>
</protein>
<feature type="signal peptide" evidence="1">
    <location>
        <begin position="1"/>
        <end position="18"/>
    </location>
</feature>
<evidence type="ECO:0000313" key="2">
    <source>
        <dbReference type="EMBL" id="KAF0846553.1"/>
    </source>
</evidence>
<sequence length="316" mass="32988">MRQALLFTLAALTMVACGSEPVADSMPSGGFWSRAAVSDEEKVSVLRKVRAIDVCALLPRASLARLGTVGTVEDVRPDQCRVGIAVAGHLTGIDATWSTGVMFSGEPAMDGPVREESMGDVRVLFDDEPATSADPQARAACQAWALFVSGADLSLSVRAPGDACATAADLLRIALVEFRAEPPHGTSPDTDRTVVTGADPCAVAPLLGFPVPVADQRLTTCTLTVDGHEAIVTYDYGSERPITDDTPVFTVGARQVFRFEPDTATSSITSLSAVVGPALTPGPTDALLGPRVPKVSVTADSSVAEKVMRETLPLLP</sequence>
<gene>
    <name evidence="2" type="ORF">FNL39_105469</name>
</gene>
<name>A0ABQ6YL97_9NOCA</name>
<reference evidence="2 3" key="1">
    <citation type="submission" date="2019-07" db="EMBL/GenBank/DDBJ databases">
        <title>Genomic Encyclopedia of Type Strains, Phase IV (KMG-IV): sequencing the most valuable type-strain genomes for metagenomic binning, comparative biology and taxonomic classification.</title>
        <authorList>
            <person name="Goeker M."/>
        </authorList>
    </citation>
    <scope>NUCLEOTIDE SEQUENCE [LARGE SCALE GENOMIC DNA]</scope>
    <source>
        <strain evidence="2 3">DSM 44831</strain>
    </source>
</reference>
<organism evidence="2 3">
    <name type="scientific">Nocardia caishijiensis</name>
    <dbReference type="NCBI Taxonomy" id="184756"/>
    <lineage>
        <taxon>Bacteria</taxon>
        <taxon>Bacillati</taxon>
        <taxon>Actinomycetota</taxon>
        <taxon>Actinomycetes</taxon>
        <taxon>Mycobacteriales</taxon>
        <taxon>Nocardiaceae</taxon>
        <taxon>Nocardia</taxon>
    </lineage>
</organism>
<feature type="chain" id="PRO_5047523849" evidence="1">
    <location>
        <begin position="19"/>
        <end position="316"/>
    </location>
</feature>
<keyword evidence="1" id="KW-0732">Signal</keyword>
<dbReference type="PROSITE" id="PS51257">
    <property type="entry name" value="PROKAR_LIPOPROTEIN"/>
    <property type="match status" value="1"/>
</dbReference>
<proteinExistence type="predicted"/>